<feature type="domain" description="Sushi" evidence="2">
    <location>
        <begin position="1099"/>
        <end position="1150"/>
    </location>
</feature>
<evidence type="ECO:0000313" key="4">
    <source>
        <dbReference type="Proteomes" id="UP000033358"/>
    </source>
</evidence>
<accession>A0A0F5MPT9</accession>
<sequence length="1338" mass="140925">MFKDNISKFLIFIMLLCCVLFGTVDSFAGYGTIKSSYIWDRSCTPKHPNSGTNNCMGDNTNWSIFRTNVAIGNDYCVNAPQNQAYLNPKIITNARECDLGTCHCDYVELEINQCGWMFINDVDQRVCARIVGPGVQITGYKNNNDYAELCAFIDSCDGADKDGCTIDQSGTNPHHYYDSQRNQVAEDGQYTIYNPPIPGVSGRPIGCIHLPPGPPPPAYPAKLPATTPSLIAERVCNRNESPILYSDPTKRCVITSSATNGASVSNNSFETNLIRVGYGYNIPLCTASLTTGCINISYGSNNGDIKSLPTNNNDLVNSLINLCSGSGTKPCINFSSDIPVTNIPTGPYRLSYTYPNTNNTTPTNYYNPIIPQCSAQYPTGCVTFKNQGATNSPIYQCNDSTHVPAASDLCVTFTLDVDPAMTTSGSTYTLTGTSGNYTGAILKTASSVDIQPVLSGINIGNYQDLAFRFNSAFTDNNISQTNLLNVYGLGNSYVTGDNIINPYLLKIFYPYNNVNDFSVFAYIDTDNPTMISAYQAGLTTQTLLNSYPRAPITDISVSAPSTTITNIAPKMNVSIGASPALSKDVWNTGSSSGTNDGTITGALCNNNWTSPCIVPNKSGIYLHGINVNNVIPAQSTKNIFYPIPTYTDYITSGINNNVNNTAINGSFPGFSSPGPFVVDIGTTPQINLASLNTCSSLGYSTTNQPSYSTGLSGVGIYDCSGFANNPTGISNTGYLAGIEFINGKYLRGADALCLDTSSFNNLIPNNNVLSTANNGIANTLQVARLEPAVASNSLPLATTSYYANPSTPPNNICYPAGTTRSFPSCPTNSCCNSCVTNNCTSSQVATISDLSYQMNATTETQRPKLPWELPALSAGSFAGGSLCLSLNTAPGGIATPCNNQLESFANWNYTAGGTTAAGKTVTAGTPGDTKSWCNPNHYLKYTKQPTATCYPSIDNNGNYVGAWNNTGPGGTIPTDPCAPVICSVTTNDTTNNATWPSSSVYAPNSSTATCKSGYGTITGKCTQDSDLTKPQGNWSVTGACQCKNSAFVVAYGSLSGSSTISSATPVQATCNNGYTGSPTATCTNGVWGTVSGSCTPSTCQNASLNIANASFASGNTSSGSNITGTCNNGYIGNPTATCSFGNWTNISGSCFAGCPSAYFSGNGIDNSDPNHDHVSSWPQTSSGSTANGTCINGYINGNSSAPKMQCINGGWDFGNITNPCMAPCNNNSLPTNNGQDLYWYMNAAGFKNNDGKGNQLYGGSFFHNPTGTTSNGTTLYAGCKVPSNGIITSDGCQRANIGNDGTRNYLGCNSNYGKWGYGGVATCNNGSWSTNVNNGCAY</sequence>
<keyword evidence="1" id="KW-1015">Disulfide bond</keyword>
<dbReference type="Proteomes" id="UP000033358">
    <property type="component" value="Unassembled WGS sequence"/>
</dbReference>
<keyword evidence="4" id="KW-1185">Reference proteome</keyword>
<proteinExistence type="predicted"/>
<protein>
    <recommendedName>
        <fullName evidence="2">Sushi domain-containing protein</fullName>
    </recommendedName>
</protein>
<evidence type="ECO:0000256" key="1">
    <source>
        <dbReference type="ARBA" id="ARBA00023157"/>
    </source>
</evidence>
<feature type="domain" description="Sushi" evidence="2">
    <location>
        <begin position="1042"/>
        <end position="1094"/>
    </location>
</feature>
<comment type="caution">
    <text evidence="3">The sequence shown here is derived from an EMBL/GenBank/DDBJ whole genome shotgun (WGS) entry which is preliminary data.</text>
</comment>
<evidence type="ECO:0000313" key="3">
    <source>
        <dbReference type="EMBL" id="KKB96790.1"/>
    </source>
</evidence>
<name>A0A0F5MPT9_9RICK</name>
<dbReference type="EMBL" id="JYHA01000023">
    <property type="protein sequence ID" value="KKB96790.1"/>
    <property type="molecule type" value="Genomic_DNA"/>
</dbReference>
<dbReference type="InterPro" id="IPR000436">
    <property type="entry name" value="Sushi_SCR_CCP_dom"/>
</dbReference>
<gene>
    <name evidence="3" type="ORF">SZ25_00099</name>
</gene>
<dbReference type="SMART" id="SM00032">
    <property type="entry name" value="CCP"/>
    <property type="match status" value="2"/>
</dbReference>
<organism evidence="3 4">
    <name type="scientific">Candidatus Arcanibacter lacustris</name>
    <dbReference type="NCBI Taxonomy" id="1607817"/>
    <lineage>
        <taxon>Bacteria</taxon>
        <taxon>Pseudomonadati</taxon>
        <taxon>Pseudomonadota</taxon>
        <taxon>Alphaproteobacteria</taxon>
        <taxon>Rickettsiales</taxon>
        <taxon>Candidatus Arcanibacter</taxon>
    </lineage>
</organism>
<evidence type="ECO:0000259" key="2">
    <source>
        <dbReference type="SMART" id="SM00032"/>
    </source>
</evidence>
<reference evidence="3 4" key="1">
    <citation type="submission" date="2015-02" db="EMBL/GenBank/DDBJ databases">
        <title>Single cell genomics of a rare environmental alphaproteobacterium provides unique insights into Rickettsiaceae evolution.</title>
        <authorList>
            <person name="Martijn J."/>
            <person name="Schulz F."/>
            <person name="Zaremba-Niedzwiedzka K."/>
            <person name="Viklund J."/>
            <person name="Stepanauskas R."/>
            <person name="Andersson S.G.E."/>
            <person name="Horn M."/>
            <person name="Guy L."/>
            <person name="Ettema T.J.G."/>
        </authorList>
    </citation>
    <scope>NUCLEOTIDE SEQUENCE [LARGE SCALE GENOMIC DNA]</scope>
    <source>
        <strain evidence="3 4">SCGC AAA041-L04</strain>
    </source>
</reference>